<reference evidence="1 3" key="1">
    <citation type="submission" date="2022-09" db="EMBL/GenBank/DDBJ databases">
        <title>Enrichment on poylsaccharides allowed isolation of novel metabolic and taxonomic groups of Haloarchaea.</title>
        <authorList>
            <person name="Sorokin D.Y."/>
            <person name="Elcheninov A.G."/>
            <person name="Khizhniak T.V."/>
            <person name="Kolganova T.V."/>
            <person name="Kublanov I.V."/>
        </authorList>
    </citation>
    <scope>NUCLEOTIDE SEQUENCE</scope>
    <source>
        <strain evidence="2 3">AArc-m2/3/4</strain>
        <strain evidence="1">AArc-xg1-1</strain>
    </source>
</reference>
<comment type="caution">
    <text evidence="1">The sequence shown here is derived from an EMBL/GenBank/DDBJ whole genome shotgun (WGS) entry which is preliminary data.</text>
</comment>
<name>A0AAP3E2Y3_9EURY</name>
<dbReference type="Proteomes" id="UP001321018">
    <property type="component" value="Unassembled WGS sequence"/>
</dbReference>
<dbReference type="InterPro" id="IPR055978">
    <property type="entry name" value="DUF7556"/>
</dbReference>
<evidence type="ECO:0000313" key="1">
    <source>
        <dbReference type="EMBL" id="MCU4743151.1"/>
    </source>
</evidence>
<evidence type="ECO:0000313" key="3">
    <source>
        <dbReference type="Proteomes" id="UP001320972"/>
    </source>
</evidence>
<proteinExistence type="predicted"/>
<gene>
    <name evidence="2" type="ORF">OB955_05830</name>
    <name evidence="1" type="ORF">OB960_17325</name>
</gene>
<dbReference type="AlphaFoldDB" id="A0AAP3E2Y3"/>
<evidence type="ECO:0000313" key="2">
    <source>
        <dbReference type="EMBL" id="MCU4972253.1"/>
    </source>
</evidence>
<dbReference type="EMBL" id="JAOPKB010000002">
    <property type="protein sequence ID" value="MCU4972253.1"/>
    <property type="molecule type" value="Genomic_DNA"/>
</dbReference>
<protein>
    <submittedName>
        <fullName evidence="1">Uncharacterized protein</fullName>
    </submittedName>
</protein>
<evidence type="ECO:0000313" key="4">
    <source>
        <dbReference type="Proteomes" id="UP001321018"/>
    </source>
</evidence>
<keyword evidence="3" id="KW-1185">Reference proteome</keyword>
<dbReference type="EMBL" id="JAOPKA010000013">
    <property type="protein sequence ID" value="MCU4743151.1"/>
    <property type="molecule type" value="Genomic_DNA"/>
</dbReference>
<sequence>MTSDIHCHTGGADGTVVGSIDAADSSDCEEYVIADISADGAWLSMCADDAPTLPAWR</sequence>
<accession>A0AAP3E2Y3</accession>
<dbReference type="RefSeq" id="WP_207586503.1">
    <property type="nucleotide sequence ID" value="NZ_JAOPKA010000013.1"/>
</dbReference>
<dbReference type="GeneID" id="63213219"/>
<organism evidence="1 4">
    <name type="scientific">Natronoglomus mannanivorans</name>
    <dbReference type="NCBI Taxonomy" id="2979990"/>
    <lineage>
        <taxon>Archaea</taxon>
        <taxon>Methanobacteriati</taxon>
        <taxon>Methanobacteriota</taxon>
        <taxon>Stenosarchaea group</taxon>
        <taxon>Halobacteria</taxon>
        <taxon>Halobacteriales</taxon>
        <taxon>Natrialbaceae</taxon>
        <taxon>Natronoglomus</taxon>
    </lineage>
</organism>
<dbReference type="Pfam" id="PF24433">
    <property type="entry name" value="DUF7556"/>
    <property type="match status" value="1"/>
</dbReference>
<dbReference type="Proteomes" id="UP001320972">
    <property type="component" value="Unassembled WGS sequence"/>
</dbReference>